<dbReference type="Proteomes" id="UP001338125">
    <property type="component" value="Unassembled WGS sequence"/>
</dbReference>
<name>A0ABR0SQF4_9HYPO</name>
<reference evidence="2 3" key="1">
    <citation type="submission" date="2024-01" db="EMBL/GenBank/DDBJ databases">
        <title>Complete genome of Cladobotryum mycophilum ATHUM6906.</title>
        <authorList>
            <person name="Christinaki A.C."/>
            <person name="Myridakis A.I."/>
            <person name="Kouvelis V.N."/>
        </authorList>
    </citation>
    <scope>NUCLEOTIDE SEQUENCE [LARGE SCALE GENOMIC DNA]</scope>
    <source>
        <strain evidence="2 3">ATHUM6906</strain>
    </source>
</reference>
<gene>
    <name evidence="2" type="ORF">PT974_04880</name>
</gene>
<keyword evidence="3" id="KW-1185">Reference proteome</keyword>
<protein>
    <submittedName>
        <fullName evidence="2">Uncharacterized protein</fullName>
    </submittedName>
</protein>
<accession>A0ABR0SQF4</accession>
<evidence type="ECO:0000256" key="1">
    <source>
        <dbReference type="SAM" id="MobiDB-lite"/>
    </source>
</evidence>
<feature type="region of interest" description="Disordered" evidence="1">
    <location>
        <begin position="1"/>
        <end position="31"/>
    </location>
</feature>
<evidence type="ECO:0000313" key="2">
    <source>
        <dbReference type="EMBL" id="KAK5994406.1"/>
    </source>
</evidence>
<dbReference type="EMBL" id="JAVFKD010000010">
    <property type="protein sequence ID" value="KAK5994406.1"/>
    <property type="molecule type" value="Genomic_DNA"/>
</dbReference>
<organism evidence="2 3">
    <name type="scientific">Cladobotryum mycophilum</name>
    <dbReference type="NCBI Taxonomy" id="491253"/>
    <lineage>
        <taxon>Eukaryota</taxon>
        <taxon>Fungi</taxon>
        <taxon>Dikarya</taxon>
        <taxon>Ascomycota</taxon>
        <taxon>Pezizomycotina</taxon>
        <taxon>Sordariomycetes</taxon>
        <taxon>Hypocreomycetidae</taxon>
        <taxon>Hypocreales</taxon>
        <taxon>Hypocreaceae</taxon>
        <taxon>Cladobotryum</taxon>
    </lineage>
</organism>
<comment type="caution">
    <text evidence="2">The sequence shown here is derived from an EMBL/GenBank/DDBJ whole genome shotgun (WGS) entry which is preliminary data.</text>
</comment>
<evidence type="ECO:0000313" key="3">
    <source>
        <dbReference type="Proteomes" id="UP001338125"/>
    </source>
</evidence>
<feature type="compositionally biased region" description="Basic and acidic residues" evidence="1">
    <location>
        <begin position="1"/>
        <end position="30"/>
    </location>
</feature>
<proteinExistence type="predicted"/>
<sequence>MDRAKVESEGEGKGRKRTGLHDSGPRRQKLEPPWQLLAIIGHSEHRVAKPSLVARLKQDITIMGDLL</sequence>